<evidence type="ECO:0000313" key="2">
    <source>
        <dbReference type="EMBL" id="KAG1574553.1"/>
    </source>
</evidence>
<comment type="caution">
    <text evidence="2">The sequence shown here is derived from an EMBL/GenBank/DDBJ whole genome shotgun (WGS) entry which is preliminary data.</text>
</comment>
<evidence type="ECO:0000313" key="3">
    <source>
        <dbReference type="Proteomes" id="UP000740926"/>
    </source>
</evidence>
<evidence type="ECO:0008006" key="4">
    <source>
        <dbReference type="Google" id="ProtNLM"/>
    </source>
</evidence>
<dbReference type="AlphaFoldDB" id="A0A9P6ZB48"/>
<evidence type="ECO:0000256" key="1">
    <source>
        <dbReference type="SAM" id="MobiDB-lite"/>
    </source>
</evidence>
<dbReference type="Proteomes" id="UP000740926">
    <property type="component" value="Unassembled WGS sequence"/>
</dbReference>
<dbReference type="EMBL" id="JAANIU010000163">
    <property type="protein sequence ID" value="KAG1574553.1"/>
    <property type="molecule type" value="Genomic_DNA"/>
</dbReference>
<proteinExistence type="predicted"/>
<feature type="region of interest" description="Disordered" evidence="1">
    <location>
        <begin position="1"/>
        <end position="29"/>
    </location>
</feature>
<organism evidence="2 3">
    <name type="scientific">Rhizopus delemar</name>
    <dbReference type="NCBI Taxonomy" id="936053"/>
    <lineage>
        <taxon>Eukaryota</taxon>
        <taxon>Fungi</taxon>
        <taxon>Fungi incertae sedis</taxon>
        <taxon>Mucoromycota</taxon>
        <taxon>Mucoromycotina</taxon>
        <taxon>Mucoromycetes</taxon>
        <taxon>Mucorales</taxon>
        <taxon>Mucorineae</taxon>
        <taxon>Rhizopodaceae</taxon>
        <taxon>Rhizopus</taxon>
    </lineage>
</organism>
<reference evidence="2 3" key="1">
    <citation type="journal article" date="2020" name="Microb. Genom.">
        <title>Genetic diversity of clinical and environmental Mucorales isolates obtained from an investigation of mucormycosis cases among solid organ transplant recipients.</title>
        <authorList>
            <person name="Nguyen M.H."/>
            <person name="Kaul D."/>
            <person name="Muto C."/>
            <person name="Cheng S.J."/>
            <person name="Richter R.A."/>
            <person name="Bruno V.M."/>
            <person name="Liu G."/>
            <person name="Beyhan S."/>
            <person name="Sundermann A.J."/>
            <person name="Mounaud S."/>
            <person name="Pasculle A.W."/>
            <person name="Nierman W.C."/>
            <person name="Driscoll E."/>
            <person name="Cumbie R."/>
            <person name="Clancy C.J."/>
            <person name="Dupont C.L."/>
        </authorList>
    </citation>
    <scope>NUCLEOTIDE SEQUENCE [LARGE SCALE GENOMIC DNA]</scope>
    <source>
        <strain evidence="2 3">GL24</strain>
    </source>
</reference>
<protein>
    <recommendedName>
        <fullName evidence="4">SAP domain-containing protein</fullName>
    </recommendedName>
</protein>
<dbReference type="CDD" id="cd22999">
    <property type="entry name" value="SAP_SLX4"/>
    <property type="match status" value="1"/>
</dbReference>
<name>A0A9P6ZB48_9FUNG</name>
<sequence length="422" mass="48655">MSQSKRIRTPSNESVEKKQKLSGATCDDSSNNSKILPEDYFSLALVLLDGSNLSLFQDKKNGHVAQLFEHAEILSNDKNALHETVESILSILETNDQQLKSLQHKTFFNKERDHSFIVSTLQHLQDKTSKSYKLFQLHKAQDHFLQHVLFDNIKFARLLPLIHLIFNYPLEVMSSPELSQIQEQTFYTVDEEISKGDFSSSSILDITQRHDIHSSFSEDFISMIPNTDMFMSNEVNSNDEEQNFSILSANNDIILLDNPDSSQSEAEEFSITQQESIPTMPNYHDLTLAELKASLKKYGYKGSNSRQQMIQKLEGIWMSLNTKSNQENIRPEEEKEETPSDSVKANIIHHIKTYKPDTWRKIVNYENIDLNECFEGMGCKKSELKAFLDEYVERMPENTKASPKQKIMNISKIISTLFYTER</sequence>
<gene>
    <name evidence="2" type="ORF">G6F50_001869</name>
</gene>
<accession>A0A9P6ZB48</accession>
<keyword evidence="3" id="KW-1185">Reference proteome</keyword>